<keyword evidence="3" id="KW-1185">Reference proteome</keyword>
<comment type="caution">
    <text evidence="2">The sequence shown here is derived from an EMBL/GenBank/DDBJ whole genome shotgun (WGS) entry which is preliminary data.</text>
</comment>
<reference evidence="2 3" key="1">
    <citation type="journal article" date="2021" name="Elife">
        <title>Chloroplast acquisition without the gene transfer in kleptoplastic sea slugs, Plakobranchus ocellatus.</title>
        <authorList>
            <person name="Maeda T."/>
            <person name="Takahashi S."/>
            <person name="Yoshida T."/>
            <person name="Shimamura S."/>
            <person name="Takaki Y."/>
            <person name="Nagai Y."/>
            <person name="Toyoda A."/>
            <person name="Suzuki Y."/>
            <person name="Arimoto A."/>
            <person name="Ishii H."/>
            <person name="Satoh N."/>
            <person name="Nishiyama T."/>
            <person name="Hasebe M."/>
            <person name="Maruyama T."/>
            <person name="Minagawa J."/>
            <person name="Obokata J."/>
            <person name="Shigenobu S."/>
        </authorList>
    </citation>
    <scope>NUCLEOTIDE SEQUENCE [LARGE SCALE GENOMIC DNA]</scope>
</reference>
<dbReference type="InterPro" id="IPR000488">
    <property type="entry name" value="Death_dom"/>
</dbReference>
<organism evidence="2 3">
    <name type="scientific">Plakobranchus ocellatus</name>
    <dbReference type="NCBI Taxonomy" id="259542"/>
    <lineage>
        <taxon>Eukaryota</taxon>
        <taxon>Metazoa</taxon>
        <taxon>Spiralia</taxon>
        <taxon>Lophotrochozoa</taxon>
        <taxon>Mollusca</taxon>
        <taxon>Gastropoda</taxon>
        <taxon>Heterobranchia</taxon>
        <taxon>Euthyneura</taxon>
        <taxon>Panpulmonata</taxon>
        <taxon>Sacoglossa</taxon>
        <taxon>Placobranchoidea</taxon>
        <taxon>Plakobranchidae</taxon>
        <taxon>Plakobranchus</taxon>
    </lineage>
</organism>
<feature type="domain" description="Death" evidence="1">
    <location>
        <begin position="49"/>
        <end position="119"/>
    </location>
</feature>
<dbReference type="GO" id="GO:0007165">
    <property type="term" value="P:signal transduction"/>
    <property type="evidence" value="ECO:0007669"/>
    <property type="project" value="InterPro"/>
</dbReference>
<evidence type="ECO:0000259" key="1">
    <source>
        <dbReference type="PROSITE" id="PS50017"/>
    </source>
</evidence>
<dbReference type="Pfam" id="PF00531">
    <property type="entry name" value="Death"/>
    <property type="match status" value="1"/>
</dbReference>
<protein>
    <submittedName>
        <fullName evidence="2">Leucine-rich repeat and death domain-containing protein 1-like</fullName>
    </submittedName>
</protein>
<accession>A0AAV3Z4R6</accession>
<evidence type="ECO:0000313" key="2">
    <source>
        <dbReference type="EMBL" id="GFN89511.1"/>
    </source>
</evidence>
<sequence>MQVPPMDVCVSGVMQPIGLFLRRAFRREELLMDRMFHSMREDLNKSELRALLKKLRIPEDHITELEQKYPGRDQVGDRIVAGLRHWREYFGPAATIDELIRITHIINFEAVSSKLRTMKVYAQRLRL</sequence>
<dbReference type="AlphaFoldDB" id="A0AAV3Z4R6"/>
<dbReference type="CDD" id="cd01670">
    <property type="entry name" value="Death"/>
    <property type="match status" value="1"/>
</dbReference>
<name>A0AAV3Z4R6_9GAST</name>
<proteinExistence type="predicted"/>
<dbReference type="Gene3D" id="1.10.533.10">
    <property type="entry name" value="Death Domain, Fas"/>
    <property type="match status" value="1"/>
</dbReference>
<dbReference type="InterPro" id="IPR011029">
    <property type="entry name" value="DEATH-like_dom_sf"/>
</dbReference>
<dbReference type="SUPFAM" id="SSF47986">
    <property type="entry name" value="DEATH domain"/>
    <property type="match status" value="1"/>
</dbReference>
<dbReference type="EMBL" id="BLXT01001936">
    <property type="protein sequence ID" value="GFN89511.1"/>
    <property type="molecule type" value="Genomic_DNA"/>
</dbReference>
<dbReference type="PROSITE" id="PS50017">
    <property type="entry name" value="DEATH_DOMAIN"/>
    <property type="match status" value="1"/>
</dbReference>
<dbReference type="Proteomes" id="UP000735302">
    <property type="component" value="Unassembled WGS sequence"/>
</dbReference>
<evidence type="ECO:0000313" key="3">
    <source>
        <dbReference type="Proteomes" id="UP000735302"/>
    </source>
</evidence>
<gene>
    <name evidence="2" type="ORF">PoB_001601700</name>
</gene>